<dbReference type="Pfam" id="PF00885">
    <property type="entry name" value="DMRL_synthase"/>
    <property type="match status" value="1"/>
</dbReference>
<evidence type="ECO:0000256" key="1">
    <source>
        <dbReference type="ARBA" id="ARBA00004917"/>
    </source>
</evidence>
<dbReference type="PANTHER" id="PTHR21058:SF0">
    <property type="entry name" value="6,7-DIMETHYL-8-RIBITYLLUMAZINE SYNTHASE"/>
    <property type="match status" value="1"/>
</dbReference>
<feature type="binding site" evidence="7">
    <location>
        <begin position="42"/>
        <end position="44"/>
    </location>
    <ligand>
        <name>5-amino-6-(D-ribitylamino)uracil</name>
        <dbReference type="ChEBI" id="CHEBI:15934"/>
    </ligand>
</feature>
<feature type="active site" description="Proton donor" evidence="7">
    <location>
        <position position="74"/>
    </location>
</feature>
<organism evidence="8 9">
    <name type="scientific">Candidatus Nitrosopelagicus brevis</name>
    <dbReference type="NCBI Taxonomy" id="1410606"/>
    <lineage>
        <taxon>Archaea</taxon>
        <taxon>Nitrososphaerota</taxon>
    </lineage>
</organism>
<protein>
    <recommendedName>
        <fullName evidence="3 7">6,7-dimethyl-8-ribityllumazine synthase</fullName>
        <shortName evidence="7">DMRL synthase</shortName>
        <shortName evidence="7">LS</shortName>
        <shortName evidence="7">Lumazine synthase</shortName>
        <ecNumber evidence="3 7">2.5.1.78</ecNumber>
    </recommendedName>
</protein>
<accession>A0A0A7V281</accession>
<feature type="binding site" evidence="7">
    <location>
        <begin position="71"/>
        <end position="72"/>
    </location>
    <ligand>
        <name>(2S)-2-hydroxy-3-oxobutyl phosphate</name>
        <dbReference type="ChEBI" id="CHEBI:58830"/>
    </ligand>
</feature>
<dbReference type="GO" id="GO:0000906">
    <property type="term" value="F:6,7-dimethyl-8-ribityllumazine synthase activity"/>
    <property type="evidence" value="ECO:0007669"/>
    <property type="project" value="UniProtKB-UniRule"/>
</dbReference>
<evidence type="ECO:0000256" key="7">
    <source>
        <dbReference type="HAMAP-Rule" id="MF_00178"/>
    </source>
</evidence>
<reference evidence="8 9" key="1">
    <citation type="journal article" date="2015" name="Proc. Natl. Acad. Sci. U.S.A.">
        <title>Genomic and proteomic characterization of "Candidatus Nitrosopelagicus brevis": An ammonia-oxidizing archaeon from the open ocean.</title>
        <authorList>
            <person name="Santoro A.E."/>
            <person name="Dupont C.L."/>
            <person name="Richter R.A."/>
            <person name="Craig M.T."/>
            <person name="Carini P."/>
            <person name="McIlvin M.R."/>
            <person name="Yang Y."/>
            <person name="Orsi W.D."/>
            <person name="Moran D.M."/>
            <person name="Saito M.A."/>
        </authorList>
    </citation>
    <scope>NUCLEOTIDE SEQUENCE [LARGE SCALE GENOMIC DNA]</scope>
    <source>
        <strain evidence="9">V2</strain>
    </source>
</reference>
<dbReference type="NCBIfam" id="TIGR00114">
    <property type="entry name" value="lumazine-synth"/>
    <property type="match status" value="1"/>
</dbReference>
<dbReference type="OrthoDB" id="7610at2157"/>
<gene>
    <name evidence="7 8" type="primary">ribH</name>
    <name evidence="8" type="ORF">T478_1329</name>
</gene>
<feature type="binding site" evidence="7">
    <location>
        <position position="99"/>
    </location>
    <ligand>
        <name>5-amino-6-(D-ribitylamino)uracil</name>
        <dbReference type="ChEBI" id="CHEBI:15934"/>
    </ligand>
</feature>
<dbReference type="HOGENOM" id="CLU_089358_3_1_2"/>
<dbReference type="InterPro" id="IPR002180">
    <property type="entry name" value="LS/RS"/>
</dbReference>
<dbReference type="Gene3D" id="3.40.50.960">
    <property type="entry name" value="Lumazine/riboflavin synthase"/>
    <property type="match status" value="1"/>
</dbReference>
<evidence type="ECO:0000256" key="3">
    <source>
        <dbReference type="ARBA" id="ARBA00012664"/>
    </source>
</evidence>
<dbReference type="EMBL" id="CP007026">
    <property type="protein sequence ID" value="AJA92301.1"/>
    <property type="molecule type" value="Genomic_DNA"/>
</dbReference>
<dbReference type="KEGG" id="nbv:T478_1329"/>
<proteinExistence type="inferred from homology"/>
<dbReference type="FunFam" id="3.40.50.960:FF:000003">
    <property type="entry name" value="6,7-dimethyl-8-ribityllumazine synthase"/>
    <property type="match status" value="1"/>
</dbReference>
<keyword evidence="8" id="KW-0436">Ligase</keyword>
<dbReference type="GeneID" id="24817208"/>
<feature type="binding site" evidence="7">
    <location>
        <begin position="66"/>
        <end position="68"/>
    </location>
    <ligand>
        <name>5-amino-6-(D-ribitylamino)uracil</name>
        <dbReference type="ChEBI" id="CHEBI:15934"/>
    </ligand>
</feature>
<evidence type="ECO:0000313" key="8">
    <source>
        <dbReference type="EMBL" id="AJA92301.1"/>
    </source>
</evidence>
<feature type="binding site" evidence="7">
    <location>
        <position position="114"/>
    </location>
    <ligand>
        <name>(2S)-2-hydroxy-3-oxobutyl phosphate</name>
        <dbReference type="ChEBI" id="CHEBI:58830"/>
    </ligand>
</feature>
<feature type="binding site" evidence="7">
    <location>
        <position position="10"/>
    </location>
    <ligand>
        <name>5-amino-6-(D-ribitylamino)uracil</name>
        <dbReference type="ChEBI" id="CHEBI:15934"/>
    </ligand>
</feature>
<sequence>MKIAIVVAEFNQKITSRMYDVALETAKKLNLDVIHTSNVPGIFDMPLVIDKLLQRSDVDAVVTLGAVIKGQTKHDEVIAHSTARNIAKLSVKHQKPVSLGISGPGMQVRQAYARIRPVSENAVNAVFKVHNEIKEIEK</sequence>
<dbReference type="InterPro" id="IPR036467">
    <property type="entry name" value="LS/RS_sf"/>
</dbReference>
<keyword evidence="5 7" id="KW-0808">Transferase</keyword>
<evidence type="ECO:0000256" key="4">
    <source>
        <dbReference type="ARBA" id="ARBA00022619"/>
    </source>
</evidence>
<dbReference type="InterPro" id="IPR034964">
    <property type="entry name" value="LS"/>
</dbReference>
<dbReference type="EC" id="2.5.1.78" evidence="3 7"/>
<evidence type="ECO:0000256" key="5">
    <source>
        <dbReference type="ARBA" id="ARBA00022679"/>
    </source>
</evidence>
<dbReference type="GO" id="GO:0009349">
    <property type="term" value="C:riboflavin synthase complex"/>
    <property type="evidence" value="ECO:0007669"/>
    <property type="project" value="UniProtKB-UniRule"/>
</dbReference>
<dbReference type="RefSeq" id="WP_082008746.1">
    <property type="nucleotide sequence ID" value="NZ_CP007026.1"/>
</dbReference>
<comment type="catalytic activity">
    <reaction evidence="6 7">
        <text>(2S)-2-hydroxy-3-oxobutyl phosphate + 5-amino-6-(D-ribitylamino)uracil = 6,7-dimethyl-8-(1-D-ribityl)lumazine + phosphate + 2 H2O + H(+)</text>
        <dbReference type="Rhea" id="RHEA:26152"/>
        <dbReference type="ChEBI" id="CHEBI:15377"/>
        <dbReference type="ChEBI" id="CHEBI:15378"/>
        <dbReference type="ChEBI" id="CHEBI:15934"/>
        <dbReference type="ChEBI" id="CHEBI:43474"/>
        <dbReference type="ChEBI" id="CHEBI:58201"/>
        <dbReference type="ChEBI" id="CHEBI:58830"/>
        <dbReference type="EC" id="2.5.1.78"/>
    </reaction>
</comment>
<evidence type="ECO:0000256" key="2">
    <source>
        <dbReference type="ARBA" id="ARBA00007424"/>
    </source>
</evidence>
<dbReference type="STRING" id="1410606.T478_1329"/>
<dbReference type="SUPFAM" id="SSF52121">
    <property type="entry name" value="Lumazine synthase"/>
    <property type="match status" value="1"/>
</dbReference>
<dbReference type="UniPathway" id="UPA00275">
    <property type="reaction ID" value="UER00404"/>
</dbReference>
<dbReference type="Proteomes" id="UP000030944">
    <property type="component" value="Chromosome"/>
</dbReference>
<evidence type="ECO:0000313" key="9">
    <source>
        <dbReference type="Proteomes" id="UP000030944"/>
    </source>
</evidence>
<dbReference type="HAMAP" id="MF_00178">
    <property type="entry name" value="Lumazine_synth"/>
    <property type="match status" value="1"/>
</dbReference>
<dbReference type="AlphaFoldDB" id="A0A0A7V281"/>
<evidence type="ECO:0000256" key="6">
    <source>
        <dbReference type="ARBA" id="ARBA00048785"/>
    </source>
</evidence>
<dbReference type="CDD" id="cd09211">
    <property type="entry name" value="Lumazine_synthase_archaeal"/>
    <property type="match status" value="1"/>
</dbReference>
<name>A0A0A7V281_9ARCH</name>
<comment type="pathway">
    <text evidence="1 7">Cofactor biosynthesis; riboflavin biosynthesis; riboflavin from 2-hydroxy-3-oxobutyl phosphate and 5-amino-6-(D-ribitylamino)uracil: step 1/2.</text>
</comment>
<keyword evidence="4 7" id="KW-0686">Riboflavin biosynthesis</keyword>
<dbReference type="GO" id="GO:0016874">
    <property type="term" value="F:ligase activity"/>
    <property type="evidence" value="ECO:0007669"/>
    <property type="project" value="UniProtKB-KW"/>
</dbReference>
<comment type="similarity">
    <text evidence="2 7">Belongs to the DMRL synthase family.</text>
</comment>
<comment type="function">
    <text evidence="7">Catalyzes the formation of 6,7-dimethyl-8-ribityllumazine by condensation of 5-amino-6-(D-ribitylamino)uracil with 3,4-dihydroxy-2-butanone 4-phosphate. This is the penultimate step in the biosynthesis of riboflavin.</text>
</comment>
<dbReference type="GO" id="GO:0009231">
    <property type="term" value="P:riboflavin biosynthetic process"/>
    <property type="evidence" value="ECO:0007669"/>
    <property type="project" value="UniProtKB-UniRule"/>
</dbReference>
<dbReference type="PANTHER" id="PTHR21058">
    <property type="entry name" value="6,7-DIMETHYL-8-RIBITYLLUMAZINE SYNTHASE DMRL SYNTHASE LUMAZINE SYNTHASE"/>
    <property type="match status" value="1"/>
</dbReference>